<proteinExistence type="predicted"/>
<comment type="caution">
    <text evidence="2">The sequence shown here is derived from an EMBL/GenBank/DDBJ whole genome shotgun (WGS) entry which is preliminary data.</text>
</comment>
<name>A0ABU6QF16_9FABA</name>
<gene>
    <name evidence="2" type="ORF">PIB30_041660</name>
</gene>
<keyword evidence="3" id="KW-1185">Reference proteome</keyword>
<evidence type="ECO:0000256" key="1">
    <source>
        <dbReference type="SAM" id="MobiDB-lite"/>
    </source>
</evidence>
<evidence type="ECO:0000313" key="2">
    <source>
        <dbReference type="EMBL" id="MED6110302.1"/>
    </source>
</evidence>
<protein>
    <submittedName>
        <fullName evidence="2">Uncharacterized protein</fullName>
    </submittedName>
</protein>
<evidence type="ECO:0000313" key="3">
    <source>
        <dbReference type="Proteomes" id="UP001341840"/>
    </source>
</evidence>
<feature type="region of interest" description="Disordered" evidence="1">
    <location>
        <begin position="1"/>
        <end position="111"/>
    </location>
</feature>
<feature type="compositionally biased region" description="Polar residues" evidence="1">
    <location>
        <begin position="97"/>
        <end position="111"/>
    </location>
</feature>
<dbReference type="EMBL" id="JASCZI010000232">
    <property type="protein sequence ID" value="MED6110302.1"/>
    <property type="molecule type" value="Genomic_DNA"/>
</dbReference>
<dbReference type="Proteomes" id="UP001341840">
    <property type="component" value="Unassembled WGS sequence"/>
</dbReference>
<reference evidence="2 3" key="1">
    <citation type="journal article" date="2023" name="Plants (Basel)">
        <title>Bridging the Gap: Combining Genomics and Transcriptomics Approaches to Understand Stylosanthes scabra, an Orphan Legume from the Brazilian Caatinga.</title>
        <authorList>
            <person name="Ferreira-Neto J.R.C."/>
            <person name="da Silva M.D."/>
            <person name="Binneck E."/>
            <person name="de Melo N.F."/>
            <person name="da Silva R.H."/>
            <person name="de Melo A.L.T.M."/>
            <person name="Pandolfi V."/>
            <person name="Bustamante F.O."/>
            <person name="Brasileiro-Vidal A.C."/>
            <person name="Benko-Iseppon A.M."/>
        </authorList>
    </citation>
    <scope>NUCLEOTIDE SEQUENCE [LARGE SCALE GENOMIC DNA]</scope>
    <source>
        <tissue evidence="2">Leaves</tissue>
    </source>
</reference>
<sequence length="111" mass="12390">MQYRGVKISRSVAARNAPNGDSKVGNFPRRDGNEGKIPQRQWRGPERGILGNGNSMGTENSREMRMRTKIPPQWGMRRRRGEILRAGTGSGKAFPQGSENWTGHRTVQITG</sequence>
<organism evidence="2 3">
    <name type="scientific">Stylosanthes scabra</name>
    <dbReference type="NCBI Taxonomy" id="79078"/>
    <lineage>
        <taxon>Eukaryota</taxon>
        <taxon>Viridiplantae</taxon>
        <taxon>Streptophyta</taxon>
        <taxon>Embryophyta</taxon>
        <taxon>Tracheophyta</taxon>
        <taxon>Spermatophyta</taxon>
        <taxon>Magnoliopsida</taxon>
        <taxon>eudicotyledons</taxon>
        <taxon>Gunneridae</taxon>
        <taxon>Pentapetalae</taxon>
        <taxon>rosids</taxon>
        <taxon>fabids</taxon>
        <taxon>Fabales</taxon>
        <taxon>Fabaceae</taxon>
        <taxon>Papilionoideae</taxon>
        <taxon>50 kb inversion clade</taxon>
        <taxon>dalbergioids sensu lato</taxon>
        <taxon>Dalbergieae</taxon>
        <taxon>Pterocarpus clade</taxon>
        <taxon>Stylosanthes</taxon>
    </lineage>
</organism>
<accession>A0ABU6QF16</accession>